<dbReference type="Pfam" id="PF04542">
    <property type="entry name" value="Sigma70_r2"/>
    <property type="match status" value="1"/>
</dbReference>
<dbReference type="NCBIfam" id="TIGR02937">
    <property type="entry name" value="sigma70-ECF"/>
    <property type="match status" value="1"/>
</dbReference>
<dbReference type="PANTHER" id="PTHR43133">
    <property type="entry name" value="RNA POLYMERASE ECF-TYPE SIGMA FACTO"/>
    <property type="match status" value="1"/>
</dbReference>
<dbReference type="Gene3D" id="1.10.1740.10">
    <property type="match status" value="1"/>
</dbReference>
<dbReference type="PANTHER" id="PTHR43133:SF25">
    <property type="entry name" value="RNA POLYMERASE SIGMA FACTOR RFAY-RELATED"/>
    <property type="match status" value="1"/>
</dbReference>
<dbReference type="Proteomes" id="UP001272987">
    <property type="component" value="Unassembled WGS sequence"/>
</dbReference>
<dbReference type="InterPro" id="IPR013324">
    <property type="entry name" value="RNA_pol_sigma_r3/r4-like"/>
</dbReference>
<dbReference type="InterPro" id="IPR013325">
    <property type="entry name" value="RNA_pol_sigma_r2"/>
</dbReference>
<dbReference type="SUPFAM" id="SSF88659">
    <property type="entry name" value="Sigma3 and sigma4 domains of RNA polymerase sigma factors"/>
    <property type="match status" value="1"/>
</dbReference>
<comment type="similarity">
    <text evidence="1">Belongs to the sigma-70 factor family. ECF subfamily.</text>
</comment>
<keyword evidence="9" id="KW-1185">Reference proteome</keyword>
<evidence type="ECO:0000259" key="6">
    <source>
        <dbReference type="Pfam" id="PF04542"/>
    </source>
</evidence>
<evidence type="ECO:0000259" key="7">
    <source>
        <dbReference type="Pfam" id="PF08281"/>
    </source>
</evidence>
<reference evidence="8 9" key="1">
    <citation type="journal article" date="2023" name="Microb. Genom.">
        <title>Mesoterricola silvestris gen. nov., sp. nov., Mesoterricola sediminis sp. nov., Geothrix oryzae sp. nov., Geothrix edaphica sp. nov., Geothrix rubra sp. nov., and Geothrix limicola sp. nov., six novel members of Acidobacteriota isolated from soils.</title>
        <authorList>
            <person name="Weisberg A.J."/>
            <person name="Pearce E."/>
            <person name="Kramer C.G."/>
            <person name="Chang J.H."/>
            <person name="Clarke C.R."/>
        </authorList>
    </citation>
    <scope>NUCLEOTIDE SEQUENCE [LARGE SCALE GENOMIC DNA]</scope>
    <source>
        <strain evidence="8 9">NB05-1H</strain>
    </source>
</reference>
<evidence type="ECO:0000313" key="9">
    <source>
        <dbReference type="Proteomes" id="UP001272987"/>
    </source>
</evidence>
<evidence type="ECO:0000256" key="3">
    <source>
        <dbReference type="ARBA" id="ARBA00023082"/>
    </source>
</evidence>
<feature type="domain" description="RNA polymerase sigma factor 70 region 4 type 2" evidence="7">
    <location>
        <begin position="117"/>
        <end position="168"/>
    </location>
</feature>
<dbReference type="EMBL" id="JARAWP010000023">
    <property type="protein sequence ID" value="MDX3022925.1"/>
    <property type="molecule type" value="Genomic_DNA"/>
</dbReference>
<name>A0ABU4M4F2_9ACTN</name>
<evidence type="ECO:0000256" key="1">
    <source>
        <dbReference type="ARBA" id="ARBA00010641"/>
    </source>
</evidence>
<sequence>MHARIRAGDPEAFQALVRDHAQAVYRHGVRLTGDPSAGEDIVAITYLEAWRLRGRLRDEGDSPRPWLMGIATNVARNFRRAARRHERALRRMPVAEPRPDIAAEVVGRLTDRDRLAAAHAALARLRRPEREVIALCVWSGLSYADAALALGVRVGTVRSRLSRARTRLRALAAAELKSGQGPSSRELPAGDGQVPVSRTSPRLGR</sequence>
<dbReference type="Pfam" id="PF08281">
    <property type="entry name" value="Sigma70_r4_2"/>
    <property type="match status" value="1"/>
</dbReference>
<dbReference type="SUPFAM" id="SSF88946">
    <property type="entry name" value="Sigma2 domain of RNA polymerase sigma factors"/>
    <property type="match status" value="1"/>
</dbReference>
<evidence type="ECO:0000256" key="5">
    <source>
        <dbReference type="SAM" id="MobiDB-lite"/>
    </source>
</evidence>
<accession>A0ABU4M4F2</accession>
<dbReference type="InterPro" id="IPR013249">
    <property type="entry name" value="RNA_pol_sigma70_r4_t2"/>
</dbReference>
<dbReference type="InterPro" id="IPR014284">
    <property type="entry name" value="RNA_pol_sigma-70_dom"/>
</dbReference>
<proteinExistence type="inferred from homology"/>
<dbReference type="RefSeq" id="WP_319167061.1">
    <property type="nucleotide sequence ID" value="NZ_JARAWP010000023.1"/>
</dbReference>
<dbReference type="CDD" id="cd06171">
    <property type="entry name" value="Sigma70_r4"/>
    <property type="match status" value="1"/>
</dbReference>
<feature type="compositionally biased region" description="Polar residues" evidence="5">
    <location>
        <begin position="196"/>
        <end position="205"/>
    </location>
</feature>
<feature type="domain" description="RNA polymerase sigma-70 region 2" evidence="6">
    <location>
        <begin position="16"/>
        <end position="84"/>
    </location>
</feature>
<comment type="caution">
    <text evidence="8">The sequence shown here is derived from an EMBL/GenBank/DDBJ whole genome shotgun (WGS) entry which is preliminary data.</text>
</comment>
<keyword evidence="3" id="KW-0731">Sigma factor</keyword>
<gene>
    <name evidence="8" type="ORF">PV666_34360</name>
</gene>
<dbReference type="InterPro" id="IPR007627">
    <property type="entry name" value="RNA_pol_sigma70_r2"/>
</dbReference>
<keyword evidence="2" id="KW-0805">Transcription regulation</keyword>
<dbReference type="Gene3D" id="1.10.10.10">
    <property type="entry name" value="Winged helix-like DNA-binding domain superfamily/Winged helix DNA-binding domain"/>
    <property type="match status" value="1"/>
</dbReference>
<evidence type="ECO:0000313" key="8">
    <source>
        <dbReference type="EMBL" id="MDX3022925.1"/>
    </source>
</evidence>
<feature type="region of interest" description="Disordered" evidence="5">
    <location>
        <begin position="175"/>
        <end position="205"/>
    </location>
</feature>
<organism evidence="8 9">
    <name type="scientific">Streptomyces acidiscabies</name>
    <dbReference type="NCBI Taxonomy" id="42234"/>
    <lineage>
        <taxon>Bacteria</taxon>
        <taxon>Bacillati</taxon>
        <taxon>Actinomycetota</taxon>
        <taxon>Actinomycetes</taxon>
        <taxon>Kitasatosporales</taxon>
        <taxon>Streptomycetaceae</taxon>
        <taxon>Streptomyces</taxon>
    </lineage>
</organism>
<protein>
    <submittedName>
        <fullName evidence="8">RNA polymerase sigma factor</fullName>
    </submittedName>
</protein>
<evidence type="ECO:0000256" key="4">
    <source>
        <dbReference type="ARBA" id="ARBA00023163"/>
    </source>
</evidence>
<keyword evidence="4" id="KW-0804">Transcription</keyword>
<dbReference type="InterPro" id="IPR039425">
    <property type="entry name" value="RNA_pol_sigma-70-like"/>
</dbReference>
<dbReference type="InterPro" id="IPR036388">
    <property type="entry name" value="WH-like_DNA-bd_sf"/>
</dbReference>
<evidence type="ECO:0000256" key="2">
    <source>
        <dbReference type="ARBA" id="ARBA00023015"/>
    </source>
</evidence>